<dbReference type="SUPFAM" id="SSF53187">
    <property type="entry name" value="Zn-dependent exopeptidases"/>
    <property type="match status" value="1"/>
</dbReference>
<name>A0ABP7MHC9_9BACT</name>
<accession>A0ABP7MHC9</accession>
<evidence type="ECO:0000256" key="1">
    <source>
        <dbReference type="ARBA" id="ARBA00022801"/>
    </source>
</evidence>
<dbReference type="PANTHER" id="PTHR11014:SF63">
    <property type="entry name" value="METALLOPEPTIDASE, PUTATIVE (AFU_ORTHOLOGUE AFUA_6G09600)-RELATED"/>
    <property type="match status" value="1"/>
</dbReference>
<dbReference type="InterPro" id="IPR002933">
    <property type="entry name" value="Peptidase_M20"/>
</dbReference>
<sequence>MKIFLATALLLTTAAPLRAQNAALNARIARLAAQEEAKVIAWRRDLHEHPELGNQEIRTAGIVVAHLRSLGLEVQSGVAHTGVVGILRGGKPGPVVALRADMDGLPLTEANSLPFASKVKTTYLGQPVGVMHACGHDTHVAMLMGAAEVLSQVKKDLPGTVKFIFQPAEEGSVPGEEGGAKLMVKENVLDNPKVDAIFGVHIQAQTEVGTLRYRPGGEMASSDRFTIKVRGKGAHGAYPWNSVDPVVTAAQIIMGLQTIVSREVKLIDDAAVVTVGTIHAGVRYNVIPPDAELTGTIRALNPTVQKQIWAAVQRIAKGIAESAGATAEVTIEPYVPVTFNHEKLTARMLPTLRAVAGAAQVSEQKAVTGAEDFSFYQEKVPGLFLFVGGMPKGQNPATTADHHTAGFLIDESGLTLGVKTLATLAADYLVLPR</sequence>
<evidence type="ECO:0000259" key="3">
    <source>
        <dbReference type="Pfam" id="PF07687"/>
    </source>
</evidence>
<dbReference type="SUPFAM" id="SSF55031">
    <property type="entry name" value="Bacterial exopeptidase dimerisation domain"/>
    <property type="match status" value="1"/>
</dbReference>
<dbReference type="Proteomes" id="UP001499909">
    <property type="component" value="Unassembled WGS sequence"/>
</dbReference>
<dbReference type="EMBL" id="BAABDH010000003">
    <property type="protein sequence ID" value="GAA3920463.1"/>
    <property type="molecule type" value="Genomic_DNA"/>
</dbReference>
<gene>
    <name evidence="4" type="ORF">GCM10022406_03570</name>
</gene>
<dbReference type="PIRSF" id="PIRSF005962">
    <property type="entry name" value="Pept_M20D_amidohydro"/>
    <property type="match status" value="1"/>
</dbReference>
<keyword evidence="2" id="KW-0732">Signal</keyword>
<organism evidence="4 5">
    <name type="scientific">Hymenobacter algoricola</name>
    <dbReference type="NCBI Taxonomy" id="486267"/>
    <lineage>
        <taxon>Bacteria</taxon>
        <taxon>Pseudomonadati</taxon>
        <taxon>Bacteroidota</taxon>
        <taxon>Cytophagia</taxon>
        <taxon>Cytophagales</taxon>
        <taxon>Hymenobacteraceae</taxon>
        <taxon>Hymenobacter</taxon>
    </lineage>
</organism>
<evidence type="ECO:0000313" key="5">
    <source>
        <dbReference type="Proteomes" id="UP001499909"/>
    </source>
</evidence>
<evidence type="ECO:0000313" key="4">
    <source>
        <dbReference type="EMBL" id="GAA3920463.1"/>
    </source>
</evidence>
<evidence type="ECO:0000256" key="2">
    <source>
        <dbReference type="SAM" id="SignalP"/>
    </source>
</evidence>
<proteinExistence type="predicted"/>
<dbReference type="Gene3D" id="3.40.630.10">
    <property type="entry name" value="Zn peptidases"/>
    <property type="match status" value="1"/>
</dbReference>
<keyword evidence="1" id="KW-0378">Hydrolase</keyword>
<dbReference type="Pfam" id="PF07687">
    <property type="entry name" value="M20_dimer"/>
    <property type="match status" value="1"/>
</dbReference>
<dbReference type="RefSeq" id="WP_345109219.1">
    <property type="nucleotide sequence ID" value="NZ_BAABDH010000003.1"/>
</dbReference>
<dbReference type="InterPro" id="IPR017439">
    <property type="entry name" value="Amidohydrolase"/>
</dbReference>
<comment type="caution">
    <text evidence="4">The sequence shown here is derived from an EMBL/GenBank/DDBJ whole genome shotgun (WGS) entry which is preliminary data.</text>
</comment>
<feature type="domain" description="Peptidase M20 dimerisation" evidence="3">
    <location>
        <begin position="224"/>
        <end position="319"/>
    </location>
</feature>
<dbReference type="PANTHER" id="PTHR11014">
    <property type="entry name" value="PEPTIDASE M20 FAMILY MEMBER"/>
    <property type="match status" value="1"/>
</dbReference>
<dbReference type="Gene3D" id="3.30.70.360">
    <property type="match status" value="1"/>
</dbReference>
<feature type="chain" id="PRO_5047323525" evidence="2">
    <location>
        <begin position="20"/>
        <end position="433"/>
    </location>
</feature>
<dbReference type="InterPro" id="IPR011650">
    <property type="entry name" value="Peptidase_M20_dimer"/>
</dbReference>
<dbReference type="Pfam" id="PF01546">
    <property type="entry name" value="Peptidase_M20"/>
    <property type="match status" value="1"/>
</dbReference>
<dbReference type="InterPro" id="IPR036264">
    <property type="entry name" value="Bact_exopeptidase_dim_dom"/>
</dbReference>
<dbReference type="NCBIfam" id="TIGR01891">
    <property type="entry name" value="amidohydrolases"/>
    <property type="match status" value="1"/>
</dbReference>
<keyword evidence="5" id="KW-1185">Reference proteome</keyword>
<protein>
    <submittedName>
        <fullName evidence="4">M20 family metallopeptidase</fullName>
    </submittedName>
</protein>
<reference evidence="5" key="1">
    <citation type="journal article" date="2019" name="Int. J. Syst. Evol. Microbiol.">
        <title>The Global Catalogue of Microorganisms (GCM) 10K type strain sequencing project: providing services to taxonomists for standard genome sequencing and annotation.</title>
        <authorList>
            <consortium name="The Broad Institute Genomics Platform"/>
            <consortium name="The Broad Institute Genome Sequencing Center for Infectious Disease"/>
            <person name="Wu L."/>
            <person name="Ma J."/>
        </authorList>
    </citation>
    <scope>NUCLEOTIDE SEQUENCE [LARGE SCALE GENOMIC DNA]</scope>
    <source>
        <strain evidence="5">JCM 17214</strain>
    </source>
</reference>
<feature type="signal peptide" evidence="2">
    <location>
        <begin position="1"/>
        <end position="19"/>
    </location>
</feature>